<dbReference type="Gene3D" id="3.10.310.10">
    <property type="entry name" value="Diaminopimelate Epimerase, Chain A, domain 1"/>
    <property type="match status" value="2"/>
</dbReference>
<accession>A0A839STW1</accession>
<protein>
    <submittedName>
        <fullName evidence="3">Trans-2,3-dihydro-3-hydroxyanthranilate isomerase</fullName>
        <ecNumber evidence="3">5.3.3.17</ecNumber>
    </submittedName>
</protein>
<dbReference type="InterPro" id="IPR003719">
    <property type="entry name" value="Phenazine_PhzF-like"/>
</dbReference>
<evidence type="ECO:0000313" key="4">
    <source>
        <dbReference type="Proteomes" id="UP000581135"/>
    </source>
</evidence>
<dbReference type="PANTHER" id="PTHR13774:SF32">
    <property type="entry name" value="ANTISENSE-ENHANCING SEQUENCE 1"/>
    <property type="match status" value="1"/>
</dbReference>
<dbReference type="Pfam" id="PF02567">
    <property type="entry name" value="PhzC-PhzF"/>
    <property type="match status" value="1"/>
</dbReference>
<evidence type="ECO:0000313" key="3">
    <source>
        <dbReference type="EMBL" id="MBB3066231.1"/>
    </source>
</evidence>
<dbReference type="GO" id="GO:0005737">
    <property type="term" value="C:cytoplasm"/>
    <property type="evidence" value="ECO:0007669"/>
    <property type="project" value="TreeGrafter"/>
</dbReference>
<dbReference type="AlphaFoldDB" id="A0A839STW1"/>
<dbReference type="Proteomes" id="UP000581135">
    <property type="component" value="Unassembled WGS sequence"/>
</dbReference>
<comment type="caution">
    <text evidence="3">The sequence shown here is derived from an EMBL/GenBank/DDBJ whole genome shotgun (WGS) entry which is preliminary data.</text>
</comment>
<dbReference type="SUPFAM" id="SSF54506">
    <property type="entry name" value="Diaminopimelate epimerase-like"/>
    <property type="match status" value="1"/>
</dbReference>
<dbReference type="PANTHER" id="PTHR13774">
    <property type="entry name" value="PHENAZINE BIOSYNTHESIS PROTEIN"/>
    <property type="match status" value="1"/>
</dbReference>
<evidence type="ECO:0000256" key="2">
    <source>
        <dbReference type="PIRSR" id="PIRSR016184-1"/>
    </source>
</evidence>
<comment type="similarity">
    <text evidence="1">Belongs to the PhzF family.</text>
</comment>
<keyword evidence="3" id="KW-0413">Isomerase</keyword>
<sequence length="300" mass="31726">MKLYPYRLLDVFTDKPFAGNPLAVVTDAHGLSDATMQSIAAEFNLSETVFVFPRRDSDTTFDLRIMTPQIELPFAGHPTVGTAVTLALAANEPGPAMTFTLVPPIGPIAAQAERLGSDTGRARFTAPKLPERLPVKCDAALAAKLLGLPVSAIAKWGPTAWSAGVPFVFIPLTSEDALASILVDLGLWKTSVSQSPAPHLYPYLLDPRQPEEVQARMFAPAMGIAEDAATGGAAAAFAGEYATVLSLRDGDHAVVIRQGEAMGRPSRLDLDLRIASNKLARVTLGGSAVVIGEGNLKLKD</sequence>
<dbReference type="RefSeq" id="WP_183417049.1">
    <property type="nucleotide sequence ID" value="NZ_JACHXA010000007.1"/>
</dbReference>
<feature type="active site" evidence="2">
    <location>
        <position position="47"/>
    </location>
</feature>
<keyword evidence="4" id="KW-1185">Reference proteome</keyword>
<reference evidence="3 4" key="1">
    <citation type="submission" date="2020-08" db="EMBL/GenBank/DDBJ databases">
        <title>Genomic Encyclopedia of Type Strains, Phase III (KMG-III): the genomes of soil and plant-associated and newly described type strains.</title>
        <authorList>
            <person name="Whitman W."/>
        </authorList>
    </citation>
    <scope>NUCLEOTIDE SEQUENCE [LARGE SCALE GENOMIC DNA]</scope>
    <source>
        <strain evidence="3 4">CECT 8803</strain>
    </source>
</reference>
<dbReference type="EMBL" id="JACHXA010000007">
    <property type="protein sequence ID" value="MBB3066231.1"/>
    <property type="molecule type" value="Genomic_DNA"/>
</dbReference>
<dbReference type="GO" id="GO:0102943">
    <property type="term" value="F:trans-2,3-dihydro-3-hydroxy-anthranilate isomerase activity"/>
    <property type="evidence" value="ECO:0007669"/>
    <property type="project" value="UniProtKB-EC"/>
</dbReference>
<dbReference type="NCBIfam" id="TIGR00654">
    <property type="entry name" value="PhzF_family"/>
    <property type="match status" value="1"/>
</dbReference>
<dbReference type="PIRSF" id="PIRSF016184">
    <property type="entry name" value="PhzC_PhzF"/>
    <property type="match status" value="1"/>
</dbReference>
<organism evidence="3 4">
    <name type="scientific">Limibacillus halophilus</name>
    <dbReference type="NCBI Taxonomy" id="1579333"/>
    <lineage>
        <taxon>Bacteria</taxon>
        <taxon>Pseudomonadati</taxon>
        <taxon>Pseudomonadota</taxon>
        <taxon>Alphaproteobacteria</taxon>
        <taxon>Rhodospirillales</taxon>
        <taxon>Rhodovibrionaceae</taxon>
        <taxon>Limibacillus</taxon>
    </lineage>
</organism>
<name>A0A839STW1_9PROT</name>
<dbReference type="EC" id="5.3.3.17" evidence="3"/>
<gene>
    <name evidence="3" type="ORF">FHR98_002536</name>
</gene>
<evidence type="ECO:0000256" key="1">
    <source>
        <dbReference type="ARBA" id="ARBA00008270"/>
    </source>
</evidence>
<proteinExistence type="inferred from homology"/>